<dbReference type="Proteomes" id="UP000192042">
    <property type="component" value="Chromosome I"/>
</dbReference>
<organism evidence="1 2">
    <name type="scientific">Nitrospira japonica</name>
    <dbReference type="NCBI Taxonomy" id="1325564"/>
    <lineage>
        <taxon>Bacteria</taxon>
        <taxon>Pseudomonadati</taxon>
        <taxon>Nitrospirota</taxon>
        <taxon>Nitrospiria</taxon>
        <taxon>Nitrospirales</taxon>
        <taxon>Nitrospiraceae</taxon>
        <taxon>Nitrospira</taxon>
    </lineage>
</organism>
<keyword evidence="2" id="KW-1185">Reference proteome</keyword>
<protein>
    <submittedName>
        <fullName evidence="1">Uncharacterized protein</fullName>
    </submittedName>
</protein>
<dbReference type="STRING" id="1325564.NSJP_0531"/>
<evidence type="ECO:0000313" key="1">
    <source>
        <dbReference type="EMBL" id="SLM46703.1"/>
    </source>
</evidence>
<accession>A0A1W1I1J9</accession>
<dbReference type="RefSeq" id="WP_080885340.1">
    <property type="nucleotide sequence ID" value="NZ_LT828648.1"/>
</dbReference>
<dbReference type="OrthoDB" id="9800381at2"/>
<dbReference type="KEGG" id="nja:NSJP_0531"/>
<sequence>MSITQSFWSVPHRDSEPPFWVCMSCLSEVFYRKVPMPDCPSCHGVSTYEAFSLEAIRDWGTEDLISKAVAGEQAAVPAATTEAASTSSIESTL</sequence>
<dbReference type="EMBL" id="LT828648">
    <property type="protein sequence ID" value="SLM46703.1"/>
    <property type="molecule type" value="Genomic_DNA"/>
</dbReference>
<evidence type="ECO:0000313" key="2">
    <source>
        <dbReference type="Proteomes" id="UP000192042"/>
    </source>
</evidence>
<name>A0A1W1I1J9_9BACT</name>
<gene>
    <name evidence="1" type="ORF">NSJP_0531</name>
</gene>
<reference evidence="1 2" key="1">
    <citation type="submission" date="2017-03" db="EMBL/GenBank/DDBJ databases">
        <authorList>
            <person name="Afonso C.L."/>
            <person name="Miller P.J."/>
            <person name="Scott M.A."/>
            <person name="Spackman E."/>
            <person name="Goraichik I."/>
            <person name="Dimitrov K.M."/>
            <person name="Suarez D.L."/>
            <person name="Swayne D.E."/>
        </authorList>
    </citation>
    <scope>NUCLEOTIDE SEQUENCE [LARGE SCALE GENOMIC DNA]</scope>
    <source>
        <strain evidence="1">Genome sequencing of Nitrospira japonica strain NJ11</strain>
    </source>
</reference>
<dbReference type="AlphaFoldDB" id="A0A1W1I1J9"/>
<proteinExistence type="predicted"/>